<dbReference type="Proteomes" id="UP000283895">
    <property type="component" value="Unassembled WGS sequence"/>
</dbReference>
<feature type="region of interest" description="Disordered" evidence="5">
    <location>
        <begin position="698"/>
        <end position="739"/>
    </location>
</feature>
<keyword evidence="4 6" id="KW-0472">Membrane</keyword>
<dbReference type="InterPro" id="IPR051694">
    <property type="entry name" value="Immunoregulatory_rcpt-like"/>
</dbReference>
<reference evidence="7 8" key="1">
    <citation type="submission" date="2015-09" db="EMBL/GenBank/DDBJ databases">
        <title>Host preference determinants of Valsa canker pathogens revealed by comparative genomics.</title>
        <authorList>
            <person name="Yin Z."/>
            <person name="Huang L."/>
        </authorList>
    </citation>
    <scope>NUCLEOTIDE SEQUENCE [LARGE SCALE GENOMIC DNA]</scope>
    <source>
        <strain evidence="7 8">03-1</strain>
    </source>
</reference>
<dbReference type="AlphaFoldDB" id="A0A423X1C2"/>
<dbReference type="PANTHER" id="PTHR15549">
    <property type="entry name" value="PAIRED IMMUNOGLOBULIN-LIKE TYPE 2 RECEPTOR"/>
    <property type="match status" value="1"/>
</dbReference>
<comment type="caution">
    <text evidence="7">The sequence shown here is derived from an EMBL/GenBank/DDBJ whole genome shotgun (WGS) entry which is preliminary data.</text>
</comment>
<evidence type="ECO:0000256" key="6">
    <source>
        <dbReference type="SAM" id="Phobius"/>
    </source>
</evidence>
<dbReference type="EMBL" id="LKEA01000004">
    <property type="protein sequence ID" value="ROW09572.1"/>
    <property type="molecule type" value="Genomic_DNA"/>
</dbReference>
<accession>A0A423X1C2</accession>
<evidence type="ECO:0000256" key="4">
    <source>
        <dbReference type="ARBA" id="ARBA00023136"/>
    </source>
</evidence>
<feature type="region of interest" description="Disordered" evidence="5">
    <location>
        <begin position="1"/>
        <end position="102"/>
    </location>
</feature>
<gene>
    <name evidence="7" type="ORF">VMCG_02512</name>
</gene>
<evidence type="ECO:0000256" key="5">
    <source>
        <dbReference type="SAM" id="MobiDB-lite"/>
    </source>
</evidence>
<evidence type="ECO:0000313" key="8">
    <source>
        <dbReference type="Proteomes" id="UP000283895"/>
    </source>
</evidence>
<feature type="compositionally biased region" description="Low complexity" evidence="5">
    <location>
        <begin position="16"/>
        <end position="102"/>
    </location>
</feature>
<evidence type="ECO:0000256" key="3">
    <source>
        <dbReference type="ARBA" id="ARBA00022989"/>
    </source>
</evidence>
<feature type="transmembrane region" description="Helical" evidence="6">
    <location>
        <begin position="123"/>
        <end position="147"/>
    </location>
</feature>
<dbReference type="PANTHER" id="PTHR15549:SF30">
    <property type="entry name" value="MID2 DOMAIN-CONTAINING PROTEIN"/>
    <property type="match status" value="1"/>
</dbReference>
<dbReference type="OrthoDB" id="5421765at2759"/>
<sequence length="801" mass="85774">MATAAGSPPIPGAGTGTVTSSTTTAAPAVQTTQTSTPLPAETSPSSSPTVSTVPKVKSDLVTTTSTSSSDTSVTQVSSSQPSTTSISSQVLSSPTLSTSPKEIASSATASPVSSTSNGLSTGAVAGIAVGCAAAGLIIGLLVAFFLLKRRSKSCPEPEVVEERTEGKSFDSRALSASPVEPPLAVSDLDEFLLAPKPDKELAGELQSLGHLIQQHVEDNYHLLPVKQSISSLTEALTELGLDVGGTALPGPAQLADMSANPETRYSALQHVISRVVFESLAVKSTRKLSMLPPAVSSLVRELPPCEKHLGSPEAISHALTRWRQICAFLLNPSRSERSSIVPDESSLAPQARDLVAAMNNFLGAFVDEQSKYHQESHLQDVVLECARFGYMILSQPAEMEWRFDTGNAEELVLCPGLEKHLIALRNDNIQSLEETAVARPLLTGINDAITAATRSIHELGPFLERHRWPPEPPPTCRSPIRLKGLRKRTRSLSVPSATITTGGDANLSSEELFSWTLALTAQHNAVLSALARLEGFLVHGTVALNDEDRRRHEATQSWWQQRRSEFENVGLIQSILQGPRRSLRRCTISGGSAATVPATEGRPEAREIGVAVTSSSPTATTAILPSISEHDSDTLTFYEQSIRSGHCEMMHGLTARPRARPESFDQTHCHLPWNPPRQVPYPYPYPYHDPNSTVSPVSPCSPVSPISPMLSSPPGLSQSSSRVSLPSPMSQVSPTVETPYTPLDQQMATMFPRNGRPTKNIQPVIHELNSVLCSPGDSMSPVLELDTSPKKSPMVEDCAME</sequence>
<proteinExistence type="predicted"/>
<evidence type="ECO:0000313" key="7">
    <source>
        <dbReference type="EMBL" id="ROW09572.1"/>
    </source>
</evidence>
<keyword evidence="8" id="KW-1185">Reference proteome</keyword>
<dbReference type="STRING" id="356882.A0A423X1C2"/>
<dbReference type="GO" id="GO:0016020">
    <property type="term" value="C:membrane"/>
    <property type="evidence" value="ECO:0007669"/>
    <property type="project" value="UniProtKB-SubCell"/>
</dbReference>
<name>A0A423X1C2_9PEZI</name>
<evidence type="ECO:0000256" key="2">
    <source>
        <dbReference type="ARBA" id="ARBA00022692"/>
    </source>
</evidence>
<evidence type="ECO:0000256" key="1">
    <source>
        <dbReference type="ARBA" id="ARBA00004167"/>
    </source>
</evidence>
<dbReference type="GO" id="GO:0071944">
    <property type="term" value="C:cell periphery"/>
    <property type="evidence" value="ECO:0007669"/>
    <property type="project" value="UniProtKB-ARBA"/>
</dbReference>
<comment type="subcellular location">
    <subcellularLocation>
        <location evidence="1">Membrane</location>
        <topology evidence="1">Single-pass membrane protein</topology>
    </subcellularLocation>
</comment>
<feature type="compositionally biased region" description="Low complexity" evidence="5">
    <location>
        <begin position="698"/>
        <end position="730"/>
    </location>
</feature>
<feature type="region of interest" description="Disordered" evidence="5">
    <location>
        <begin position="782"/>
        <end position="801"/>
    </location>
</feature>
<organism evidence="7 8">
    <name type="scientific">Cytospora schulzeri</name>
    <dbReference type="NCBI Taxonomy" id="448051"/>
    <lineage>
        <taxon>Eukaryota</taxon>
        <taxon>Fungi</taxon>
        <taxon>Dikarya</taxon>
        <taxon>Ascomycota</taxon>
        <taxon>Pezizomycotina</taxon>
        <taxon>Sordariomycetes</taxon>
        <taxon>Sordariomycetidae</taxon>
        <taxon>Diaporthales</taxon>
        <taxon>Cytosporaceae</taxon>
        <taxon>Cytospora</taxon>
    </lineage>
</organism>
<keyword evidence="3 6" id="KW-1133">Transmembrane helix</keyword>
<protein>
    <submittedName>
        <fullName evidence="7">Uncharacterized protein</fullName>
    </submittedName>
</protein>
<keyword evidence="2 6" id="KW-0812">Transmembrane</keyword>